<dbReference type="PANTHER" id="PTHR19855">
    <property type="entry name" value="WD40 REPEAT PROTEIN 12, 37"/>
    <property type="match status" value="1"/>
</dbReference>
<dbReference type="PROSITE" id="PS50082">
    <property type="entry name" value="WD_REPEATS_2"/>
    <property type="match status" value="3"/>
</dbReference>
<dbReference type="SUPFAM" id="SSF50978">
    <property type="entry name" value="WD40 repeat-like"/>
    <property type="match status" value="1"/>
</dbReference>
<proteinExistence type="predicted"/>
<comment type="caution">
    <text evidence="10">The sequence shown here is derived from an EMBL/GenBank/DDBJ whole genome shotgun (WGS) entry which is preliminary data.</text>
</comment>
<evidence type="ECO:0000256" key="3">
    <source>
        <dbReference type="ARBA" id="ARBA00022737"/>
    </source>
</evidence>
<name>A0A8H8DLZ1_9FUNG</name>
<evidence type="ECO:0000313" key="10">
    <source>
        <dbReference type="EMBL" id="KAG5463434.1"/>
    </source>
</evidence>
<organism evidence="10 11">
    <name type="scientific">Olpidium bornovanus</name>
    <dbReference type="NCBI Taxonomy" id="278681"/>
    <lineage>
        <taxon>Eukaryota</taxon>
        <taxon>Fungi</taxon>
        <taxon>Fungi incertae sedis</taxon>
        <taxon>Olpidiomycota</taxon>
        <taxon>Olpidiomycotina</taxon>
        <taxon>Olpidiomycetes</taxon>
        <taxon>Olpidiales</taxon>
        <taxon>Olpidiaceae</taxon>
        <taxon>Olpidium</taxon>
    </lineage>
</organism>
<feature type="compositionally biased region" description="Basic and acidic residues" evidence="9">
    <location>
        <begin position="1"/>
        <end position="25"/>
    </location>
</feature>
<dbReference type="GO" id="GO:0000266">
    <property type="term" value="P:mitochondrial fission"/>
    <property type="evidence" value="ECO:0007669"/>
    <property type="project" value="TreeGrafter"/>
</dbReference>
<evidence type="ECO:0000256" key="1">
    <source>
        <dbReference type="ARBA" id="ARBA00004570"/>
    </source>
</evidence>
<dbReference type="SMART" id="SM00320">
    <property type="entry name" value="WD40"/>
    <property type="match status" value="3"/>
</dbReference>
<evidence type="ECO:0000256" key="6">
    <source>
        <dbReference type="ARBA" id="ARBA00023128"/>
    </source>
</evidence>
<keyword evidence="2 8" id="KW-0853">WD repeat</keyword>
<feature type="repeat" description="WD" evidence="8">
    <location>
        <begin position="86"/>
        <end position="117"/>
    </location>
</feature>
<accession>A0A8H8DLZ1</accession>
<protein>
    <submittedName>
        <fullName evidence="10">WD40-repeat-containing domain protein</fullName>
    </submittedName>
</protein>
<feature type="repeat" description="WD" evidence="8">
    <location>
        <begin position="190"/>
        <end position="215"/>
    </location>
</feature>
<dbReference type="EMBL" id="JAEFCI010000601">
    <property type="protein sequence ID" value="KAG5463434.1"/>
    <property type="molecule type" value="Genomic_DNA"/>
</dbReference>
<keyword evidence="5" id="KW-0175">Coiled coil</keyword>
<evidence type="ECO:0000256" key="7">
    <source>
        <dbReference type="ARBA" id="ARBA00023136"/>
    </source>
</evidence>
<feature type="compositionally biased region" description="Low complexity" evidence="9">
    <location>
        <begin position="68"/>
        <end position="79"/>
    </location>
</feature>
<dbReference type="InterPro" id="IPR015943">
    <property type="entry name" value="WD40/YVTN_repeat-like_dom_sf"/>
</dbReference>
<keyword evidence="3" id="KW-0677">Repeat</keyword>
<evidence type="ECO:0000256" key="8">
    <source>
        <dbReference type="PROSITE-ProRule" id="PRU00221"/>
    </source>
</evidence>
<evidence type="ECO:0000313" key="11">
    <source>
        <dbReference type="Proteomes" id="UP000673691"/>
    </source>
</evidence>
<comment type="subcellular location">
    <subcellularLocation>
        <location evidence="1">Mitochondrion outer membrane</location>
        <topology evidence="1">Peripheral membrane protein</topology>
        <orientation evidence="1">Cytoplasmic side</orientation>
    </subcellularLocation>
</comment>
<keyword evidence="11" id="KW-1185">Reference proteome</keyword>
<dbReference type="OrthoDB" id="496at2759"/>
<evidence type="ECO:0000256" key="5">
    <source>
        <dbReference type="ARBA" id="ARBA00023054"/>
    </source>
</evidence>
<sequence>MLTVKEDWEEEERKREEESVREQRRSQRGRRRRRRGRRRAGSSADSASSRSSFASEEDPAPTPPAPPSAGAEAPSSGKAPPLLMELAEHEAAVTCLYREGATLVTGSADKTMRQWDLAAGGKCVLSMDVLWTMSAPPSSLSSFLAPSPGPPTLPRSASGSAWAGVAPWEPAAIGDDHGAGGFVGALQFWGSALACGTADGAIRMWDLRTGQAHRTLQGHAAGVTSLGFDAVHVVSGSFDRTVR</sequence>
<dbReference type="InterPro" id="IPR020472">
    <property type="entry name" value="WD40_PAC1"/>
</dbReference>
<dbReference type="PROSITE" id="PS50294">
    <property type="entry name" value="WD_REPEATS_REGION"/>
    <property type="match status" value="1"/>
</dbReference>
<feature type="non-terminal residue" evidence="10">
    <location>
        <position position="243"/>
    </location>
</feature>
<dbReference type="Pfam" id="PF00400">
    <property type="entry name" value="WD40"/>
    <property type="match status" value="2"/>
</dbReference>
<keyword evidence="4" id="KW-1000">Mitochondrion outer membrane</keyword>
<dbReference type="GO" id="GO:0005741">
    <property type="term" value="C:mitochondrial outer membrane"/>
    <property type="evidence" value="ECO:0007669"/>
    <property type="project" value="UniProtKB-SubCell"/>
</dbReference>
<keyword evidence="6" id="KW-0496">Mitochondrion</keyword>
<evidence type="ECO:0000256" key="9">
    <source>
        <dbReference type="SAM" id="MobiDB-lite"/>
    </source>
</evidence>
<reference evidence="10 11" key="1">
    <citation type="journal article" name="Sci. Rep.">
        <title>Genome-scale phylogenetic analyses confirm Olpidium as the closest living zoosporic fungus to the non-flagellated, terrestrial fungi.</title>
        <authorList>
            <person name="Chang Y."/>
            <person name="Rochon D."/>
            <person name="Sekimoto S."/>
            <person name="Wang Y."/>
            <person name="Chovatia M."/>
            <person name="Sandor L."/>
            <person name="Salamov A."/>
            <person name="Grigoriev I.V."/>
            <person name="Stajich J.E."/>
            <person name="Spatafora J.W."/>
        </authorList>
    </citation>
    <scope>NUCLEOTIDE SEQUENCE [LARGE SCALE GENOMIC DNA]</scope>
    <source>
        <strain evidence="10">S191</strain>
    </source>
</reference>
<keyword evidence="7" id="KW-0472">Membrane</keyword>
<dbReference type="AlphaFoldDB" id="A0A8H8DLZ1"/>
<feature type="compositionally biased region" description="Basic residues" evidence="9">
    <location>
        <begin position="26"/>
        <end position="40"/>
    </location>
</feature>
<dbReference type="PRINTS" id="PR00320">
    <property type="entry name" value="GPROTEINBRPT"/>
</dbReference>
<evidence type="ECO:0000256" key="4">
    <source>
        <dbReference type="ARBA" id="ARBA00022787"/>
    </source>
</evidence>
<feature type="repeat" description="WD" evidence="8">
    <location>
        <begin position="216"/>
        <end position="243"/>
    </location>
</feature>
<evidence type="ECO:0000256" key="2">
    <source>
        <dbReference type="ARBA" id="ARBA00022574"/>
    </source>
</evidence>
<feature type="compositionally biased region" description="Low complexity" evidence="9">
    <location>
        <begin position="41"/>
        <end position="54"/>
    </location>
</feature>
<dbReference type="InterPro" id="IPR001680">
    <property type="entry name" value="WD40_rpt"/>
</dbReference>
<dbReference type="Gene3D" id="2.130.10.10">
    <property type="entry name" value="YVTN repeat-like/Quinoprotein amine dehydrogenase"/>
    <property type="match status" value="1"/>
</dbReference>
<dbReference type="PANTHER" id="PTHR19855:SF28">
    <property type="entry name" value="CCR4-ASSOCIATED FACTOR 4"/>
    <property type="match status" value="1"/>
</dbReference>
<dbReference type="GO" id="GO:0016559">
    <property type="term" value="P:peroxisome fission"/>
    <property type="evidence" value="ECO:0007669"/>
    <property type="project" value="TreeGrafter"/>
</dbReference>
<dbReference type="InterPro" id="IPR036322">
    <property type="entry name" value="WD40_repeat_dom_sf"/>
</dbReference>
<gene>
    <name evidence="10" type="ORF">BJ554DRAFT_7562</name>
</gene>
<dbReference type="Proteomes" id="UP000673691">
    <property type="component" value="Unassembled WGS sequence"/>
</dbReference>
<feature type="region of interest" description="Disordered" evidence="9">
    <location>
        <begin position="1"/>
        <end position="79"/>
    </location>
</feature>